<dbReference type="PANTHER" id="PTHR14663">
    <property type="entry name" value="METHYLTRANSFERASE NSUN7-RELATED"/>
    <property type="match status" value="1"/>
</dbReference>
<name>A0A3B4ZWN7_9TELE</name>
<dbReference type="SMR" id="A0A3B4ZWN7"/>
<reference evidence="8" key="1">
    <citation type="submission" date="2023-09" db="UniProtKB">
        <authorList>
            <consortium name="Ensembl"/>
        </authorList>
    </citation>
    <scope>IDENTIFICATION</scope>
</reference>
<feature type="compositionally biased region" description="Basic residues" evidence="6">
    <location>
        <begin position="1"/>
        <end position="11"/>
    </location>
</feature>
<dbReference type="Pfam" id="PF21148">
    <property type="entry name" value="NSUN5_fdxn-like"/>
    <property type="match status" value="1"/>
</dbReference>
<evidence type="ECO:0000256" key="1">
    <source>
        <dbReference type="ARBA" id="ARBA00022603"/>
    </source>
</evidence>
<sequence>MPKKKRIHGRLIRPSTCETKKSGSQITSSTDLTPPDDPADSGNPACPPEPQITGQYCLGFPDTVYLLASVIFQNSHQEKPAAHRLVNYGEKRGLELPKVKNAKMQRAAYELAFRTLTCKFTRNWEPDMSLVAVMLCDFQDRKFLPRERQGEEEIIQEVRDVENYLHRFKTKLAASLARCRIKHSLLSIECILPETVKKKQERSKSLPLYAWVNTLKSSLDEVQSVLKSAGLLQAKSIGQLEGQTFCQDPHCGDILVFPTQLKAQLYSTGLLSDHKLILQDKSCSLGPNAVCSLLPEDGDVLMVGSFSGLTVSHTASLIAGKHKSNSNNQPTVYVCVSDCTNSHRAELQLAVSTMGCKNVKLILEVFQSLDGGDKRLQKVRVILLTPKCSMSAVSNPVEFILQENGGSDVCTIAENIFRLHMCFLCLVPKVLAVVYSTCSSYPEENVEVVNQALQQAKACSDQGGDPKQANFRSAAVSVPCCTFHISDPFFVLEPSEQSNGCFLAVLYREAPQETIARANAKGILDKINCKPLTRKEHHGYTSRMKKAAHARTSQPHLSDSIQSKNQQTKDSNSAIVCGHPELTNMRQSSQGEHDHRGPVSNQITFYLSHTQLYKVQHIVKYFVYLIRLVHTVTSHTGGNAYKKTRAHKTKSPCADVETIYTENV</sequence>
<evidence type="ECO:0000256" key="6">
    <source>
        <dbReference type="SAM" id="MobiDB-lite"/>
    </source>
</evidence>
<organism evidence="8">
    <name type="scientific">Stegastes partitus</name>
    <name type="common">bicolor damselfish</name>
    <dbReference type="NCBI Taxonomy" id="144197"/>
    <lineage>
        <taxon>Eukaryota</taxon>
        <taxon>Metazoa</taxon>
        <taxon>Chordata</taxon>
        <taxon>Craniata</taxon>
        <taxon>Vertebrata</taxon>
        <taxon>Euteleostomi</taxon>
        <taxon>Actinopterygii</taxon>
        <taxon>Neopterygii</taxon>
        <taxon>Teleostei</taxon>
        <taxon>Neoteleostei</taxon>
        <taxon>Acanthomorphata</taxon>
        <taxon>Ovalentaria</taxon>
        <taxon>Pomacentridae</taxon>
        <taxon>Stegastes</taxon>
    </lineage>
</organism>
<dbReference type="InterPro" id="IPR042620">
    <property type="entry name" value="NSUN7"/>
</dbReference>
<dbReference type="Gene3D" id="3.30.70.1170">
    <property type="entry name" value="Sun protein, domain 3"/>
    <property type="match status" value="1"/>
</dbReference>
<dbReference type="SUPFAM" id="SSF53335">
    <property type="entry name" value="S-adenosyl-L-methionine-dependent methyltransferases"/>
    <property type="match status" value="1"/>
</dbReference>
<feature type="region of interest" description="Disordered" evidence="6">
    <location>
        <begin position="548"/>
        <end position="572"/>
    </location>
</feature>
<dbReference type="GO" id="GO:0032259">
    <property type="term" value="P:methylation"/>
    <property type="evidence" value="ECO:0007669"/>
    <property type="project" value="UniProtKB-KW"/>
</dbReference>
<dbReference type="InterPro" id="IPR049561">
    <property type="entry name" value="NSUN5_7_fdxn-like"/>
</dbReference>
<dbReference type="GO" id="GO:0008168">
    <property type="term" value="F:methyltransferase activity"/>
    <property type="evidence" value="ECO:0007669"/>
    <property type="project" value="UniProtKB-KW"/>
</dbReference>
<feature type="active site" description="Nucleophile" evidence="5">
    <location>
        <position position="438"/>
    </location>
</feature>
<dbReference type="AlphaFoldDB" id="A0A3B4ZWN7"/>
<dbReference type="Pfam" id="PF01189">
    <property type="entry name" value="Methyltr_RsmB-F"/>
    <property type="match status" value="1"/>
</dbReference>
<feature type="region of interest" description="Disordered" evidence="6">
    <location>
        <begin position="1"/>
        <end position="48"/>
    </location>
</feature>
<dbReference type="Gene3D" id="3.40.50.150">
    <property type="entry name" value="Vaccinia Virus protein VP39"/>
    <property type="match status" value="1"/>
</dbReference>
<keyword evidence="4 5" id="KW-0694">RNA-binding</keyword>
<gene>
    <name evidence="8" type="primary">NSUN7</name>
</gene>
<dbReference type="PANTHER" id="PTHR14663:SF2">
    <property type="entry name" value="METHYLTRANSFERASE NSUN7-RELATED"/>
    <property type="match status" value="1"/>
</dbReference>
<keyword evidence="2 5" id="KW-0808">Transferase</keyword>
<feature type="binding site" evidence="5">
    <location>
        <position position="338"/>
    </location>
    <ligand>
        <name>S-adenosyl-L-methionine</name>
        <dbReference type="ChEBI" id="CHEBI:59789"/>
    </ligand>
</feature>
<evidence type="ECO:0000256" key="2">
    <source>
        <dbReference type="ARBA" id="ARBA00022679"/>
    </source>
</evidence>
<comment type="similarity">
    <text evidence="5">Belongs to the class I-like SAM-binding methyltransferase superfamily. RsmB/NOP family.</text>
</comment>
<comment type="caution">
    <text evidence="5">Lacks conserved residue(s) required for the propagation of feature annotation.</text>
</comment>
<dbReference type="InterPro" id="IPR049560">
    <property type="entry name" value="MeTrfase_RsmB-F_NOP2_cat"/>
</dbReference>
<proteinExistence type="inferred from homology"/>
<dbReference type="InterPro" id="IPR029063">
    <property type="entry name" value="SAM-dependent_MTases_sf"/>
</dbReference>
<protein>
    <submittedName>
        <fullName evidence="8">NOP2/Sun RNA methyltransferase family member 7</fullName>
    </submittedName>
</protein>
<dbReference type="InterPro" id="IPR001678">
    <property type="entry name" value="MeTrfase_RsmB-F_NOP2_dom"/>
</dbReference>
<dbReference type="Ensembl" id="ENSSPAT00000010730.1">
    <property type="protein sequence ID" value="ENSSPAP00000010549.1"/>
    <property type="gene ID" value="ENSSPAG00000008021.1"/>
</dbReference>
<dbReference type="GO" id="GO:0003723">
    <property type="term" value="F:RNA binding"/>
    <property type="evidence" value="ECO:0007669"/>
    <property type="project" value="UniProtKB-UniRule"/>
</dbReference>
<accession>A0A3B4ZWN7</accession>
<feature type="compositionally biased region" description="Polar residues" evidence="6">
    <location>
        <begin position="551"/>
        <end position="572"/>
    </location>
</feature>
<keyword evidence="3 5" id="KW-0949">S-adenosyl-L-methionine</keyword>
<evidence type="ECO:0000313" key="8">
    <source>
        <dbReference type="Ensembl" id="ENSSPAP00000010549.1"/>
    </source>
</evidence>
<feature type="compositionally biased region" description="Polar residues" evidence="6">
    <location>
        <begin position="22"/>
        <end position="32"/>
    </location>
</feature>
<evidence type="ECO:0000259" key="7">
    <source>
        <dbReference type="PROSITE" id="PS51686"/>
    </source>
</evidence>
<evidence type="ECO:0000256" key="3">
    <source>
        <dbReference type="ARBA" id="ARBA00022691"/>
    </source>
</evidence>
<evidence type="ECO:0000256" key="4">
    <source>
        <dbReference type="ARBA" id="ARBA00022884"/>
    </source>
</evidence>
<feature type="domain" description="SAM-dependent MTase RsmB/NOP-type" evidence="7">
    <location>
        <begin position="198"/>
        <end position="509"/>
    </location>
</feature>
<keyword evidence="1 5" id="KW-0489">Methyltransferase</keyword>
<evidence type="ECO:0000256" key="5">
    <source>
        <dbReference type="PROSITE-ProRule" id="PRU01023"/>
    </source>
</evidence>
<dbReference type="GeneTree" id="ENSGT00940000157352"/>
<dbReference type="PROSITE" id="PS51686">
    <property type="entry name" value="SAM_MT_RSMB_NOP"/>
    <property type="match status" value="1"/>
</dbReference>
<dbReference type="STRING" id="144197.ENSSPAP00000010549"/>